<dbReference type="Proteomes" id="UP000828924">
    <property type="component" value="Chromosome"/>
</dbReference>
<dbReference type="RefSeq" id="WP_242329937.1">
    <property type="nucleotide sequence ID" value="NZ_CP071872.1"/>
</dbReference>
<keyword evidence="3" id="KW-1185">Reference proteome</keyword>
<accession>A0ABY3WIU6</accession>
<feature type="transmembrane region" description="Helical" evidence="1">
    <location>
        <begin position="101"/>
        <end position="117"/>
    </location>
</feature>
<feature type="transmembrane region" description="Helical" evidence="1">
    <location>
        <begin position="78"/>
        <end position="95"/>
    </location>
</feature>
<gene>
    <name evidence="2" type="ORF">J4032_07480</name>
</gene>
<keyword evidence="1" id="KW-0472">Membrane</keyword>
<organism evidence="2 3">
    <name type="scientific">Streptomyces formicae</name>
    <dbReference type="NCBI Taxonomy" id="1616117"/>
    <lineage>
        <taxon>Bacteria</taxon>
        <taxon>Bacillati</taxon>
        <taxon>Actinomycetota</taxon>
        <taxon>Actinomycetes</taxon>
        <taxon>Kitasatosporales</taxon>
        <taxon>Streptomycetaceae</taxon>
        <taxon>Streptomyces</taxon>
    </lineage>
</organism>
<feature type="transmembrane region" description="Helical" evidence="1">
    <location>
        <begin position="42"/>
        <end position="66"/>
    </location>
</feature>
<feature type="transmembrane region" description="Helical" evidence="1">
    <location>
        <begin position="129"/>
        <end position="147"/>
    </location>
</feature>
<keyword evidence="1" id="KW-0812">Transmembrane</keyword>
<protein>
    <recommendedName>
        <fullName evidence="4">Integral membrane protein</fullName>
    </recommendedName>
</protein>
<sequence>MASIRTTAAAPGLPQAIAQVVPLAAMAVVLLDSATDFFPDDPLISVVTPVRLALLTGLTGLAALVVGGARLSAFRTRLDLPVTLLLLAAAGTTYVGGHPTAPLRALVTSAGAYYLMVGLRRTQPESWRAVALFALFAVVAAGTTAFSQLTNETPTGFCRTGLLTDVDCDEGAAGMLIRATGTFANPNLLAAFLVLLTPLTLLAAVAWPSGRPSRRSSLWA</sequence>
<keyword evidence="1" id="KW-1133">Transmembrane helix</keyword>
<evidence type="ECO:0008006" key="4">
    <source>
        <dbReference type="Google" id="ProtNLM"/>
    </source>
</evidence>
<name>A0ABY3WIU6_9ACTN</name>
<feature type="transmembrane region" description="Helical" evidence="1">
    <location>
        <begin position="188"/>
        <end position="207"/>
    </location>
</feature>
<reference evidence="2 3" key="1">
    <citation type="submission" date="2021-03" db="EMBL/GenBank/DDBJ databases">
        <title>Complete genome of Streptomyces formicae strain 1H-GS9 (DSM 100524).</title>
        <authorList>
            <person name="Atanasov K.E."/>
            <person name="Altabella T."/>
            <person name="Ferrer A."/>
        </authorList>
    </citation>
    <scope>NUCLEOTIDE SEQUENCE [LARGE SCALE GENOMIC DNA]</scope>
    <source>
        <strain evidence="2 3">1H-GS9</strain>
    </source>
</reference>
<proteinExistence type="predicted"/>
<evidence type="ECO:0000313" key="3">
    <source>
        <dbReference type="Proteomes" id="UP000828924"/>
    </source>
</evidence>
<dbReference type="EMBL" id="CP071872">
    <property type="protein sequence ID" value="UNM11394.1"/>
    <property type="molecule type" value="Genomic_DNA"/>
</dbReference>
<evidence type="ECO:0000256" key="1">
    <source>
        <dbReference type="SAM" id="Phobius"/>
    </source>
</evidence>
<evidence type="ECO:0000313" key="2">
    <source>
        <dbReference type="EMBL" id="UNM11394.1"/>
    </source>
</evidence>